<dbReference type="Proteomes" id="UP001241110">
    <property type="component" value="Unassembled WGS sequence"/>
</dbReference>
<accession>A0AAE3QTR9</accession>
<evidence type="ECO:0000313" key="3">
    <source>
        <dbReference type="Proteomes" id="UP001241110"/>
    </source>
</evidence>
<gene>
    <name evidence="2" type="ORF">QNI16_21485</name>
</gene>
<sequence length="149" mass="16497">MIKHLIFLLLLVTLTSAFSQSSDNIPTGTNIVRSKKSVVYHNENNQLPDTLIVRGTINQILYGYCGYICMGGVVEVKLTQSLHNYPFNYAYLVTACLENGITCGQKIVVNASKLTGTEKECYYQNVSGGIDSKGVPFYKLSESETKKIN</sequence>
<dbReference type="AlphaFoldDB" id="A0AAE3QTR9"/>
<dbReference type="EMBL" id="JASJOS010000010">
    <property type="protein sequence ID" value="MDJ1483086.1"/>
    <property type="molecule type" value="Genomic_DNA"/>
</dbReference>
<evidence type="ECO:0008006" key="4">
    <source>
        <dbReference type="Google" id="ProtNLM"/>
    </source>
</evidence>
<feature type="signal peptide" evidence="1">
    <location>
        <begin position="1"/>
        <end position="19"/>
    </location>
</feature>
<keyword evidence="1" id="KW-0732">Signal</keyword>
<proteinExistence type="predicted"/>
<organism evidence="2 3">
    <name type="scientific">Xanthocytophaga flava</name>
    <dbReference type="NCBI Taxonomy" id="3048013"/>
    <lineage>
        <taxon>Bacteria</taxon>
        <taxon>Pseudomonadati</taxon>
        <taxon>Bacteroidota</taxon>
        <taxon>Cytophagia</taxon>
        <taxon>Cytophagales</taxon>
        <taxon>Rhodocytophagaceae</taxon>
        <taxon>Xanthocytophaga</taxon>
    </lineage>
</organism>
<feature type="chain" id="PRO_5042134740" description="Secreted protein" evidence="1">
    <location>
        <begin position="20"/>
        <end position="149"/>
    </location>
</feature>
<reference evidence="2" key="1">
    <citation type="submission" date="2023-05" db="EMBL/GenBank/DDBJ databases">
        <authorList>
            <person name="Zhang X."/>
        </authorList>
    </citation>
    <scope>NUCLEOTIDE SEQUENCE</scope>
    <source>
        <strain evidence="2">YF14B1</strain>
    </source>
</reference>
<evidence type="ECO:0000313" key="2">
    <source>
        <dbReference type="EMBL" id="MDJ1483086.1"/>
    </source>
</evidence>
<comment type="caution">
    <text evidence="2">The sequence shown here is derived from an EMBL/GenBank/DDBJ whole genome shotgun (WGS) entry which is preliminary data.</text>
</comment>
<protein>
    <recommendedName>
        <fullName evidence="4">Secreted protein</fullName>
    </recommendedName>
</protein>
<name>A0AAE3QTR9_9BACT</name>
<dbReference type="RefSeq" id="WP_313982641.1">
    <property type="nucleotide sequence ID" value="NZ_JASJOS010000010.1"/>
</dbReference>
<evidence type="ECO:0000256" key="1">
    <source>
        <dbReference type="SAM" id="SignalP"/>
    </source>
</evidence>